<dbReference type="InterPro" id="IPR029063">
    <property type="entry name" value="SAM-dependent_MTases_sf"/>
</dbReference>
<evidence type="ECO:0000256" key="7">
    <source>
        <dbReference type="ARBA" id="ARBA00049120"/>
    </source>
</evidence>
<keyword evidence="2 10" id="KW-0489">Methyltransferase</keyword>
<sequence length="333" mass="36346">MNPNTITVGDVREVLDLYADASVDCIVTSPPYVGLRDYGHPDQLGAEQSVDDWVKNLRLVAQGLQRVLTPSGSLWLNVGDSYSAHPREGAARKSLLLGPQRLALALADENWLVRNVLVWAKPNPMPSSVTDRLSTTYETVLLLVRSPTYYFDLDAIRIAPVDKRMRAHRKTTVGYPPVSAVPVGGGVDRNLGLDVMKRRGLSAHPLGKSPGDVWTIPTAGYKGAHFATYPLALPERAILAGCPERVCTTCGSAWRRAQERVGNRLLRTGALQAGCSCPGSPWRPGIVLDPFMGSGTTALAAQKHRRNWLGIELNPDYAEQARSRIAQHNNITE</sequence>
<evidence type="ECO:0000259" key="9">
    <source>
        <dbReference type="Pfam" id="PF01555"/>
    </source>
</evidence>
<dbReference type="Pfam" id="PF01555">
    <property type="entry name" value="N6_N4_Mtase"/>
    <property type="match status" value="1"/>
</dbReference>
<keyword evidence="5" id="KW-0680">Restriction system</keyword>
<dbReference type="PROSITE" id="PS00093">
    <property type="entry name" value="N4_MTASE"/>
    <property type="match status" value="1"/>
</dbReference>
<evidence type="ECO:0000256" key="4">
    <source>
        <dbReference type="ARBA" id="ARBA00022691"/>
    </source>
</evidence>
<comment type="similarity">
    <text evidence="1">Belongs to the N(4)/N(6)-methyltransferase family. N(4) subfamily.</text>
</comment>
<keyword evidence="6" id="KW-0238">DNA-binding</keyword>
<feature type="domain" description="DNA methylase N-4/N-6" evidence="9">
    <location>
        <begin position="23"/>
        <end position="321"/>
    </location>
</feature>
<keyword evidence="3" id="KW-0808">Transferase</keyword>
<evidence type="ECO:0000256" key="2">
    <source>
        <dbReference type="ARBA" id="ARBA00022603"/>
    </source>
</evidence>
<organism evidence="10 11">
    <name type="scientific">Rhodococcoides corynebacterioides</name>
    <dbReference type="NCBI Taxonomy" id="53972"/>
    <lineage>
        <taxon>Bacteria</taxon>
        <taxon>Bacillati</taxon>
        <taxon>Actinomycetota</taxon>
        <taxon>Actinomycetes</taxon>
        <taxon>Mycobacteriales</taxon>
        <taxon>Nocardiaceae</taxon>
        <taxon>Rhodococcoides</taxon>
    </lineage>
</organism>
<evidence type="ECO:0000256" key="6">
    <source>
        <dbReference type="ARBA" id="ARBA00023125"/>
    </source>
</evidence>
<evidence type="ECO:0000256" key="5">
    <source>
        <dbReference type="ARBA" id="ARBA00022747"/>
    </source>
</evidence>
<dbReference type="InterPro" id="IPR002941">
    <property type="entry name" value="DNA_methylase_N4/N6"/>
</dbReference>
<reference evidence="10 11" key="1">
    <citation type="submission" date="2021-01" db="EMBL/GenBank/DDBJ databases">
        <title>Genomics of switchgrass bacterial isolates.</title>
        <authorList>
            <person name="Shade A."/>
        </authorList>
    </citation>
    <scope>NUCLEOTIDE SEQUENCE [LARGE SCALE GENOMIC DNA]</scope>
    <source>
        <strain evidence="10 11">PvP111</strain>
    </source>
</reference>
<accession>A0ABS2KY12</accession>
<name>A0ABS2KY12_9NOCA</name>
<comment type="caution">
    <text evidence="10">The sequence shown here is derived from an EMBL/GenBank/DDBJ whole genome shotgun (WGS) entry which is preliminary data.</text>
</comment>
<gene>
    <name evidence="10" type="ORF">JOE42_003562</name>
</gene>
<keyword evidence="11" id="KW-1185">Reference proteome</keyword>
<evidence type="ECO:0000256" key="8">
    <source>
        <dbReference type="RuleBase" id="RU362026"/>
    </source>
</evidence>
<evidence type="ECO:0000313" key="11">
    <source>
        <dbReference type="Proteomes" id="UP000703038"/>
    </source>
</evidence>
<dbReference type="RefSeq" id="WP_204869547.1">
    <property type="nucleotide sequence ID" value="NZ_JAFBBK010000001.1"/>
</dbReference>
<dbReference type="SUPFAM" id="SSF53335">
    <property type="entry name" value="S-adenosyl-L-methionine-dependent methyltransferases"/>
    <property type="match status" value="1"/>
</dbReference>
<dbReference type="GO" id="GO:0032259">
    <property type="term" value="P:methylation"/>
    <property type="evidence" value="ECO:0007669"/>
    <property type="project" value="UniProtKB-KW"/>
</dbReference>
<evidence type="ECO:0000256" key="3">
    <source>
        <dbReference type="ARBA" id="ARBA00022679"/>
    </source>
</evidence>
<evidence type="ECO:0000313" key="10">
    <source>
        <dbReference type="EMBL" id="MBM7416829.1"/>
    </source>
</evidence>
<dbReference type="PRINTS" id="PR00508">
    <property type="entry name" value="S21N4MTFRASE"/>
</dbReference>
<protein>
    <recommendedName>
        <fullName evidence="8">Methyltransferase</fullName>
        <ecNumber evidence="8">2.1.1.-</ecNumber>
    </recommendedName>
</protein>
<dbReference type="InterPro" id="IPR017985">
    <property type="entry name" value="MeTrfase_CN4_CS"/>
</dbReference>
<dbReference type="InterPro" id="IPR001091">
    <property type="entry name" value="RM_Methyltransferase"/>
</dbReference>
<dbReference type="GO" id="GO:0008168">
    <property type="term" value="F:methyltransferase activity"/>
    <property type="evidence" value="ECO:0007669"/>
    <property type="project" value="UniProtKB-KW"/>
</dbReference>
<keyword evidence="4" id="KW-0949">S-adenosyl-L-methionine</keyword>
<proteinExistence type="inferred from homology"/>
<dbReference type="EC" id="2.1.1.-" evidence="8"/>
<comment type="catalytic activity">
    <reaction evidence="7">
        <text>a 2'-deoxycytidine in DNA + S-adenosyl-L-methionine = an N(4)-methyl-2'-deoxycytidine in DNA + S-adenosyl-L-homocysteine + H(+)</text>
        <dbReference type="Rhea" id="RHEA:16857"/>
        <dbReference type="Rhea" id="RHEA-COMP:11369"/>
        <dbReference type="Rhea" id="RHEA-COMP:13674"/>
        <dbReference type="ChEBI" id="CHEBI:15378"/>
        <dbReference type="ChEBI" id="CHEBI:57856"/>
        <dbReference type="ChEBI" id="CHEBI:59789"/>
        <dbReference type="ChEBI" id="CHEBI:85452"/>
        <dbReference type="ChEBI" id="CHEBI:137933"/>
        <dbReference type="EC" id="2.1.1.113"/>
    </reaction>
</comment>
<evidence type="ECO:0000256" key="1">
    <source>
        <dbReference type="ARBA" id="ARBA00010203"/>
    </source>
</evidence>
<dbReference type="EMBL" id="JAFBBK010000001">
    <property type="protein sequence ID" value="MBM7416829.1"/>
    <property type="molecule type" value="Genomic_DNA"/>
</dbReference>
<dbReference type="Proteomes" id="UP000703038">
    <property type="component" value="Unassembled WGS sequence"/>
</dbReference>
<dbReference type="Gene3D" id="3.40.50.150">
    <property type="entry name" value="Vaccinia Virus protein VP39"/>
    <property type="match status" value="1"/>
</dbReference>